<dbReference type="SUPFAM" id="SSF103473">
    <property type="entry name" value="MFS general substrate transporter"/>
    <property type="match status" value="1"/>
</dbReference>
<evidence type="ECO:0008006" key="10">
    <source>
        <dbReference type="Google" id="ProtNLM"/>
    </source>
</evidence>
<evidence type="ECO:0000256" key="4">
    <source>
        <dbReference type="ARBA" id="ARBA00022692"/>
    </source>
</evidence>
<evidence type="ECO:0000256" key="7">
    <source>
        <dbReference type="SAM" id="Phobius"/>
    </source>
</evidence>
<feature type="transmembrane region" description="Helical" evidence="7">
    <location>
        <begin position="261"/>
        <end position="280"/>
    </location>
</feature>
<dbReference type="PANTHER" id="PTHR23513">
    <property type="entry name" value="INTEGRAL MEMBRANE EFFLUX PROTEIN-RELATED"/>
    <property type="match status" value="1"/>
</dbReference>
<dbReference type="Gene3D" id="1.20.1250.20">
    <property type="entry name" value="MFS general substrate transporter like domains"/>
    <property type="match status" value="1"/>
</dbReference>
<proteinExistence type="predicted"/>
<dbReference type="InterPro" id="IPR036259">
    <property type="entry name" value="MFS_trans_sf"/>
</dbReference>
<comment type="caution">
    <text evidence="8">The sequence shown here is derived from an EMBL/GenBank/DDBJ whole genome shotgun (WGS) entry which is preliminary data.</text>
</comment>
<comment type="subcellular location">
    <subcellularLocation>
        <location evidence="1">Cell membrane</location>
        <topology evidence="1">Multi-pass membrane protein</topology>
    </subcellularLocation>
</comment>
<dbReference type="Pfam" id="PF05977">
    <property type="entry name" value="MFS_3"/>
    <property type="match status" value="1"/>
</dbReference>
<accession>A0A919B4E9</accession>
<organism evidence="8 9">
    <name type="scientific">Streptomyces mashuensis</name>
    <dbReference type="NCBI Taxonomy" id="33904"/>
    <lineage>
        <taxon>Bacteria</taxon>
        <taxon>Bacillati</taxon>
        <taxon>Actinomycetota</taxon>
        <taxon>Actinomycetes</taxon>
        <taxon>Kitasatosporales</taxon>
        <taxon>Streptomycetaceae</taxon>
        <taxon>Streptomyces</taxon>
    </lineage>
</organism>
<evidence type="ECO:0000313" key="8">
    <source>
        <dbReference type="EMBL" id="GHF54725.1"/>
    </source>
</evidence>
<gene>
    <name evidence="8" type="ORF">GCM10010218_40000</name>
</gene>
<dbReference type="InterPro" id="IPR010290">
    <property type="entry name" value="TM_effector"/>
</dbReference>
<reference evidence="8" key="2">
    <citation type="submission" date="2020-09" db="EMBL/GenBank/DDBJ databases">
        <authorList>
            <person name="Sun Q."/>
            <person name="Ohkuma M."/>
        </authorList>
    </citation>
    <scope>NUCLEOTIDE SEQUENCE</scope>
    <source>
        <strain evidence="8">JCM 4059</strain>
    </source>
</reference>
<feature type="transmembrane region" description="Helical" evidence="7">
    <location>
        <begin position="377"/>
        <end position="396"/>
    </location>
</feature>
<protein>
    <recommendedName>
        <fullName evidence="10">MFS transporter</fullName>
    </recommendedName>
</protein>
<keyword evidence="3" id="KW-1003">Cell membrane</keyword>
<reference evidence="8" key="1">
    <citation type="journal article" date="2014" name="Int. J. Syst. Evol. Microbiol.">
        <title>Complete genome sequence of Corynebacterium casei LMG S-19264T (=DSM 44701T), isolated from a smear-ripened cheese.</title>
        <authorList>
            <consortium name="US DOE Joint Genome Institute (JGI-PGF)"/>
            <person name="Walter F."/>
            <person name="Albersmeier A."/>
            <person name="Kalinowski J."/>
            <person name="Ruckert C."/>
        </authorList>
    </citation>
    <scope>NUCLEOTIDE SEQUENCE</scope>
    <source>
        <strain evidence="8">JCM 4059</strain>
    </source>
</reference>
<sequence length="416" mass="41361">MEYLRLLRQRPVLVLWLARSLSSLGDRLYAMAVVWSVWAGTGSASLAGLVVLLESLPYVVLGTVGRRVVVRFCSYGALSAVDAVRAGVAVALPFAWSPGVRGTAVVLGGVLLLGVLGALSDPNVEALVPGLVQAGQVQAVTGLFDLTLRMARITGHACAGALLLVFSKLQLFACVGAAFAVSAAALGGMARCLPPPVRPASGGARSSVRVLALVRDRPGIGLAIGVHGAVPLCAAATTIGLPALLAHGHGRSTGAGADAGAYGLVVALAGIGALVGNPFAGALRPRAWLAVCCAAWAVDGLATVCMAVAGSVPVLGLLCLLSGLAVPVGTVTMRARLGAYPPAHRLPLMAVEHTATRAGCVAAILLVPPLVDVSPPGAFVVAGTVVVLLTAAVGLLSPATGAALSGPAGRAGLPPP</sequence>
<evidence type="ECO:0000256" key="6">
    <source>
        <dbReference type="ARBA" id="ARBA00023136"/>
    </source>
</evidence>
<feature type="transmembrane region" description="Helical" evidence="7">
    <location>
        <begin position="219"/>
        <end position="241"/>
    </location>
</feature>
<dbReference type="RefSeq" id="WP_190131015.1">
    <property type="nucleotide sequence ID" value="NZ_BNBD01000008.1"/>
</dbReference>
<feature type="transmembrane region" description="Helical" evidence="7">
    <location>
        <begin position="72"/>
        <end position="96"/>
    </location>
</feature>
<dbReference type="GO" id="GO:0005886">
    <property type="term" value="C:plasma membrane"/>
    <property type="evidence" value="ECO:0007669"/>
    <property type="project" value="UniProtKB-SubCell"/>
</dbReference>
<keyword evidence="6 7" id="KW-0472">Membrane</keyword>
<dbReference type="PANTHER" id="PTHR23513:SF11">
    <property type="entry name" value="STAPHYLOFERRIN A TRANSPORTER"/>
    <property type="match status" value="1"/>
</dbReference>
<keyword evidence="9" id="KW-1185">Reference proteome</keyword>
<dbReference type="AlphaFoldDB" id="A0A919B4E9"/>
<feature type="transmembrane region" description="Helical" evidence="7">
    <location>
        <begin position="28"/>
        <end position="52"/>
    </location>
</feature>
<dbReference type="Proteomes" id="UP000638313">
    <property type="component" value="Unassembled WGS sequence"/>
</dbReference>
<feature type="transmembrane region" description="Helical" evidence="7">
    <location>
        <begin position="315"/>
        <end position="333"/>
    </location>
</feature>
<name>A0A919B4E9_9ACTN</name>
<evidence type="ECO:0000256" key="1">
    <source>
        <dbReference type="ARBA" id="ARBA00004651"/>
    </source>
</evidence>
<dbReference type="EMBL" id="BNBD01000008">
    <property type="protein sequence ID" value="GHF54725.1"/>
    <property type="molecule type" value="Genomic_DNA"/>
</dbReference>
<feature type="transmembrane region" description="Helical" evidence="7">
    <location>
        <begin position="169"/>
        <end position="190"/>
    </location>
</feature>
<keyword evidence="4 7" id="KW-0812">Transmembrane</keyword>
<evidence type="ECO:0000256" key="5">
    <source>
        <dbReference type="ARBA" id="ARBA00022989"/>
    </source>
</evidence>
<evidence type="ECO:0000256" key="3">
    <source>
        <dbReference type="ARBA" id="ARBA00022475"/>
    </source>
</evidence>
<keyword evidence="2" id="KW-0813">Transport</keyword>
<evidence type="ECO:0000313" key="9">
    <source>
        <dbReference type="Proteomes" id="UP000638313"/>
    </source>
</evidence>
<feature type="transmembrane region" description="Helical" evidence="7">
    <location>
        <begin position="103"/>
        <end position="120"/>
    </location>
</feature>
<keyword evidence="5 7" id="KW-1133">Transmembrane helix</keyword>
<evidence type="ECO:0000256" key="2">
    <source>
        <dbReference type="ARBA" id="ARBA00022448"/>
    </source>
</evidence>